<evidence type="ECO:0000313" key="3">
    <source>
        <dbReference type="Proteomes" id="UP000436989"/>
    </source>
</evidence>
<protein>
    <submittedName>
        <fullName evidence="2">Uncharacterized protein</fullName>
    </submittedName>
</protein>
<dbReference type="EMBL" id="WOGU01000016">
    <property type="protein sequence ID" value="MUN64611.1"/>
    <property type="molecule type" value="Genomic_DNA"/>
</dbReference>
<feature type="region of interest" description="Disordered" evidence="1">
    <location>
        <begin position="1"/>
        <end position="58"/>
    </location>
</feature>
<evidence type="ECO:0000256" key="1">
    <source>
        <dbReference type="SAM" id="MobiDB-lite"/>
    </source>
</evidence>
<organism evidence="2 3">
    <name type="scientific">Kocuria sediminis</name>
    <dbReference type="NCBI Taxonomy" id="1038857"/>
    <lineage>
        <taxon>Bacteria</taxon>
        <taxon>Bacillati</taxon>
        <taxon>Actinomycetota</taxon>
        <taxon>Actinomycetes</taxon>
        <taxon>Micrococcales</taxon>
        <taxon>Micrococcaceae</taxon>
        <taxon>Kocuria</taxon>
    </lineage>
</organism>
<comment type="caution">
    <text evidence="2">The sequence shown here is derived from an EMBL/GenBank/DDBJ whole genome shotgun (WGS) entry which is preliminary data.</text>
</comment>
<dbReference type="AlphaFoldDB" id="A0A6N8GNF0"/>
<evidence type="ECO:0000313" key="2">
    <source>
        <dbReference type="EMBL" id="MUN64611.1"/>
    </source>
</evidence>
<name>A0A6N8GNF0_9MICC</name>
<sequence length="96" mass="10777">MTTAPRVHSGSIPPAPPEIDGTVPASRSRTRPGASPVETLRRSPSRWRPERERPEDDEAVITAVMATVTHRSFRERPEDDEVVLTYTSEPACRRTR</sequence>
<dbReference type="Proteomes" id="UP000436989">
    <property type="component" value="Unassembled WGS sequence"/>
</dbReference>
<dbReference type="RefSeq" id="WP_156270494.1">
    <property type="nucleotide sequence ID" value="NZ_WOGU01000016.1"/>
</dbReference>
<keyword evidence="3" id="KW-1185">Reference proteome</keyword>
<proteinExistence type="predicted"/>
<gene>
    <name evidence="2" type="ORF">GMA12_15915</name>
</gene>
<reference evidence="2 3" key="1">
    <citation type="submission" date="2019-12" db="EMBL/GenBank/DDBJ databases">
        <authorList>
            <person name="Shi Y."/>
        </authorList>
    </citation>
    <scope>NUCLEOTIDE SEQUENCE [LARGE SCALE GENOMIC DNA]</scope>
    <source>
        <strain evidence="2 3">JCM 17929</strain>
    </source>
</reference>
<accession>A0A6N8GNF0</accession>